<evidence type="ECO:0000313" key="3">
    <source>
        <dbReference type="Proteomes" id="UP001231189"/>
    </source>
</evidence>
<comment type="caution">
    <text evidence="2">The sequence shown here is derived from an EMBL/GenBank/DDBJ whole genome shotgun (WGS) entry which is preliminary data.</text>
</comment>
<dbReference type="Proteomes" id="UP001231189">
    <property type="component" value="Unassembled WGS sequence"/>
</dbReference>
<evidence type="ECO:0000313" key="2">
    <source>
        <dbReference type="EMBL" id="KAK1618495.1"/>
    </source>
</evidence>
<protein>
    <submittedName>
        <fullName evidence="2">Uncharacterized protein</fullName>
    </submittedName>
</protein>
<feature type="region of interest" description="Disordered" evidence="1">
    <location>
        <begin position="1"/>
        <end position="24"/>
    </location>
</feature>
<organism evidence="2 3">
    <name type="scientific">Lolium multiflorum</name>
    <name type="common">Italian ryegrass</name>
    <name type="synonym">Lolium perenne subsp. multiflorum</name>
    <dbReference type="NCBI Taxonomy" id="4521"/>
    <lineage>
        <taxon>Eukaryota</taxon>
        <taxon>Viridiplantae</taxon>
        <taxon>Streptophyta</taxon>
        <taxon>Embryophyta</taxon>
        <taxon>Tracheophyta</taxon>
        <taxon>Spermatophyta</taxon>
        <taxon>Magnoliopsida</taxon>
        <taxon>Liliopsida</taxon>
        <taxon>Poales</taxon>
        <taxon>Poaceae</taxon>
        <taxon>BOP clade</taxon>
        <taxon>Pooideae</taxon>
        <taxon>Poodae</taxon>
        <taxon>Poeae</taxon>
        <taxon>Poeae Chloroplast Group 2 (Poeae type)</taxon>
        <taxon>Loliodinae</taxon>
        <taxon>Loliinae</taxon>
        <taxon>Lolium</taxon>
    </lineage>
</organism>
<reference evidence="2" key="1">
    <citation type="submission" date="2023-07" db="EMBL/GenBank/DDBJ databases">
        <title>A chromosome-level genome assembly of Lolium multiflorum.</title>
        <authorList>
            <person name="Chen Y."/>
            <person name="Copetti D."/>
            <person name="Kolliker R."/>
            <person name="Studer B."/>
        </authorList>
    </citation>
    <scope>NUCLEOTIDE SEQUENCE</scope>
    <source>
        <strain evidence="2">02402/16</strain>
        <tissue evidence="2">Leaf</tissue>
    </source>
</reference>
<name>A0AAD8RBM6_LOLMU</name>
<evidence type="ECO:0000256" key="1">
    <source>
        <dbReference type="SAM" id="MobiDB-lite"/>
    </source>
</evidence>
<keyword evidence="3" id="KW-1185">Reference proteome</keyword>
<dbReference type="EMBL" id="JAUUTY010000006">
    <property type="protein sequence ID" value="KAK1618495.1"/>
    <property type="molecule type" value="Genomic_DNA"/>
</dbReference>
<dbReference type="AlphaFoldDB" id="A0AAD8RBM6"/>
<accession>A0AAD8RBM6</accession>
<proteinExistence type="predicted"/>
<gene>
    <name evidence="2" type="ORF">QYE76_024012</name>
</gene>
<sequence length="154" mass="16706">MENYSLLMGDNSGDEDGGGVDGDAFGALPRPGGVPEHSCPPDLGFVMATALEGFSYRGFFWYAGSPQMGTRRQLSRQPPGSCTPDQPSHDIHLPCMSLPSVTGSGTLLLLLPEASKSFFFPMALRRWWCEWMCGRRRNAAGGLLRAAARGIRCH</sequence>